<protein>
    <submittedName>
        <fullName evidence="2">(northern house mosquito) hypothetical protein</fullName>
    </submittedName>
</protein>
<organism evidence="2">
    <name type="scientific">Culex pipiens</name>
    <name type="common">House mosquito</name>
    <dbReference type="NCBI Taxonomy" id="7175"/>
    <lineage>
        <taxon>Eukaryota</taxon>
        <taxon>Metazoa</taxon>
        <taxon>Ecdysozoa</taxon>
        <taxon>Arthropoda</taxon>
        <taxon>Hexapoda</taxon>
        <taxon>Insecta</taxon>
        <taxon>Pterygota</taxon>
        <taxon>Neoptera</taxon>
        <taxon>Endopterygota</taxon>
        <taxon>Diptera</taxon>
        <taxon>Nematocera</taxon>
        <taxon>Culicoidea</taxon>
        <taxon>Culicidae</taxon>
        <taxon>Culicinae</taxon>
        <taxon>Culicini</taxon>
        <taxon>Culex</taxon>
        <taxon>Culex</taxon>
    </lineage>
</organism>
<proteinExistence type="predicted"/>
<feature type="compositionally biased region" description="Low complexity" evidence="1">
    <location>
        <begin position="44"/>
        <end position="53"/>
    </location>
</feature>
<evidence type="ECO:0000256" key="1">
    <source>
        <dbReference type="SAM" id="MobiDB-lite"/>
    </source>
</evidence>
<feature type="region of interest" description="Disordered" evidence="1">
    <location>
        <begin position="40"/>
        <end position="59"/>
    </location>
</feature>
<accession>A0A8D8E6R1</accession>
<name>A0A8D8E6R1_CULPI</name>
<evidence type="ECO:0000313" key="2">
    <source>
        <dbReference type="EMBL" id="CAG6523579.1"/>
    </source>
</evidence>
<sequence>MPWMKTRKPFTSCCTRPKANATMARSPVGAKTQLASSWNRVSFRSSPQQSPPRCATAPSGRTRRCWRLTEEVLRRPRLIHLQRQHLHLRRPSITDRVPAVAVTWKPVPSLLRPRRLMVPP</sequence>
<dbReference type="AlphaFoldDB" id="A0A8D8E6R1"/>
<dbReference type="EMBL" id="HBUE01187866">
    <property type="protein sequence ID" value="CAG6523579.1"/>
    <property type="molecule type" value="Transcribed_RNA"/>
</dbReference>
<dbReference type="EMBL" id="HBUE01293652">
    <property type="protein sequence ID" value="CAG6575252.1"/>
    <property type="molecule type" value="Transcribed_RNA"/>
</dbReference>
<reference evidence="2" key="1">
    <citation type="submission" date="2021-05" db="EMBL/GenBank/DDBJ databases">
        <authorList>
            <person name="Alioto T."/>
            <person name="Alioto T."/>
            <person name="Gomez Garrido J."/>
        </authorList>
    </citation>
    <scope>NUCLEOTIDE SEQUENCE</scope>
</reference>